<dbReference type="EMBL" id="JAINUF010000012">
    <property type="protein sequence ID" value="KAJ8345340.1"/>
    <property type="molecule type" value="Genomic_DNA"/>
</dbReference>
<protein>
    <submittedName>
        <fullName evidence="2">Uncharacterized protein</fullName>
    </submittedName>
</protein>
<name>A0A9Q1IKK7_SYNKA</name>
<evidence type="ECO:0000313" key="2">
    <source>
        <dbReference type="EMBL" id="KAJ8345340.1"/>
    </source>
</evidence>
<reference evidence="2" key="1">
    <citation type="journal article" date="2023" name="Science">
        <title>Genome structures resolve the early diversification of teleost fishes.</title>
        <authorList>
            <person name="Parey E."/>
            <person name="Louis A."/>
            <person name="Montfort J."/>
            <person name="Bouchez O."/>
            <person name="Roques C."/>
            <person name="Iampietro C."/>
            <person name="Lluch J."/>
            <person name="Castinel A."/>
            <person name="Donnadieu C."/>
            <person name="Desvignes T."/>
            <person name="Floi Bucao C."/>
            <person name="Jouanno E."/>
            <person name="Wen M."/>
            <person name="Mejri S."/>
            <person name="Dirks R."/>
            <person name="Jansen H."/>
            <person name="Henkel C."/>
            <person name="Chen W.J."/>
            <person name="Zahm M."/>
            <person name="Cabau C."/>
            <person name="Klopp C."/>
            <person name="Thompson A.W."/>
            <person name="Robinson-Rechavi M."/>
            <person name="Braasch I."/>
            <person name="Lecointre G."/>
            <person name="Bobe J."/>
            <person name="Postlethwait J.H."/>
            <person name="Berthelot C."/>
            <person name="Roest Crollius H."/>
            <person name="Guiguen Y."/>
        </authorList>
    </citation>
    <scope>NUCLEOTIDE SEQUENCE</scope>
    <source>
        <strain evidence="2">WJC10195</strain>
    </source>
</reference>
<sequence length="84" mass="8503">MAGAPLTCGEQDMVTDEEKLKKAGQNQLAQTVEKGSAGQGQTGGPSTAAPGAAPHVAITNQSGKVQAPVISNATFTQNCNMTFN</sequence>
<feature type="compositionally biased region" description="Low complexity" evidence="1">
    <location>
        <begin position="44"/>
        <end position="54"/>
    </location>
</feature>
<keyword evidence="3" id="KW-1185">Reference proteome</keyword>
<gene>
    <name evidence="2" type="ORF">SKAU_G00295330</name>
</gene>
<dbReference type="AlphaFoldDB" id="A0A9Q1IKK7"/>
<organism evidence="2 3">
    <name type="scientific">Synaphobranchus kaupii</name>
    <name type="common">Kaup's arrowtooth eel</name>
    <dbReference type="NCBI Taxonomy" id="118154"/>
    <lineage>
        <taxon>Eukaryota</taxon>
        <taxon>Metazoa</taxon>
        <taxon>Chordata</taxon>
        <taxon>Craniata</taxon>
        <taxon>Vertebrata</taxon>
        <taxon>Euteleostomi</taxon>
        <taxon>Actinopterygii</taxon>
        <taxon>Neopterygii</taxon>
        <taxon>Teleostei</taxon>
        <taxon>Anguilliformes</taxon>
        <taxon>Synaphobranchidae</taxon>
        <taxon>Synaphobranchus</taxon>
    </lineage>
</organism>
<feature type="region of interest" description="Disordered" evidence="1">
    <location>
        <begin position="18"/>
        <end position="54"/>
    </location>
</feature>
<proteinExistence type="predicted"/>
<accession>A0A9Q1IKK7</accession>
<evidence type="ECO:0000313" key="3">
    <source>
        <dbReference type="Proteomes" id="UP001152622"/>
    </source>
</evidence>
<comment type="caution">
    <text evidence="2">The sequence shown here is derived from an EMBL/GenBank/DDBJ whole genome shotgun (WGS) entry which is preliminary data.</text>
</comment>
<evidence type="ECO:0000256" key="1">
    <source>
        <dbReference type="SAM" id="MobiDB-lite"/>
    </source>
</evidence>
<dbReference type="Proteomes" id="UP001152622">
    <property type="component" value="Chromosome 12"/>
</dbReference>